<dbReference type="InterPro" id="IPR041212">
    <property type="entry name" value="Vta1_C"/>
</dbReference>
<feature type="domain" description="Vta1 C-terminal" evidence="11">
    <location>
        <begin position="400"/>
        <end position="434"/>
    </location>
</feature>
<feature type="compositionally biased region" description="Pro residues" evidence="9">
    <location>
        <begin position="339"/>
        <end position="368"/>
    </location>
</feature>
<sequence length="437" mass="46249">MADEIPQGLKQADINLYKTATRASQLSTVKPIIAYWCEYWVVNQILARNLHSTDADVLNYTTNLMDKLEQTKTEYANEDAIMDDATAQAYIEQFAQETLDRAERVIRANKVTQQTASTFDAALTFFNLVNIWGPPDSETQQKIKYAKWNAARITRAIKEGKDPNETNPKKEDVPPQQQELDPLDPEVQALGSPAGLAPEQPHGQGQGQDHTPRAATVEDAPDPDLNRDSAGVSLPHTPVLPDPPASVPDDGELRLPSAPGYGDEADSATSPGYFDPPPTLPSPISPPSNHPTGHTPGGGAPSVPQTWTPPPASSSFAPPSAPSGPPNFAPSPSTTAAVAPPPTFSPPPAEPTPKAMPPPAVVPRPVVPAPTSFGSSAATPTAAIGLGQQAPATFVADDAAMAQAQKHAKWAISALNFEDVPTAVRELRRALETLGAS</sequence>
<evidence type="ECO:0000313" key="13">
    <source>
        <dbReference type="Proteomes" id="UP000094444"/>
    </source>
</evidence>
<name>A0A2P5IET3_DIAHE</name>
<dbReference type="PANTHER" id="PTHR46009">
    <property type="entry name" value="VACUOLAR PROTEIN SORTING-ASSOCIATED PROTEIN VTA1 HOMOLOG"/>
    <property type="match status" value="1"/>
</dbReference>
<feature type="compositionally biased region" description="Pro residues" evidence="9">
    <location>
        <begin position="319"/>
        <end position="329"/>
    </location>
</feature>
<evidence type="ECO:0000259" key="11">
    <source>
        <dbReference type="Pfam" id="PF18097"/>
    </source>
</evidence>
<dbReference type="Pfam" id="PF04652">
    <property type="entry name" value="Vta1"/>
    <property type="match status" value="1"/>
</dbReference>
<dbReference type="InParanoid" id="A0A2P5IET3"/>
<evidence type="ECO:0000256" key="6">
    <source>
        <dbReference type="ARBA" id="ARBA00022753"/>
    </source>
</evidence>
<dbReference type="Proteomes" id="UP000094444">
    <property type="component" value="Unassembled WGS sequence"/>
</dbReference>
<gene>
    <name evidence="12" type="ORF">DHEL01_v200587</name>
</gene>
<dbReference type="AlphaFoldDB" id="A0A2P5IET3"/>
<feature type="region of interest" description="Disordered" evidence="9">
    <location>
        <begin position="157"/>
        <end position="379"/>
    </location>
</feature>
<keyword evidence="5" id="KW-0963">Cytoplasm</keyword>
<proteinExistence type="inferred from homology"/>
<dbReference type="GO" id="GO:0015031">
    <property type="term" value="P:protein transport"/>
    <property type="evidence" value="ECO:0007669"/>
    <property type="project" value="UniProtKB-KW"/>
</dbReference>
<dbReference type="STRING" id="158607.A0A2P5IET3"/>
<evidence type="ECO:0000256" key="8">
    <source>
        <dbReference type="ARBA" id="ARBA00023136"/>
    </source>
</evidence>
<evidence type="ECO:0008006" key="14">
    <source>
        <dbReference type="Google" id="ProtNLM"/>
    </source>
</evidence>
<keyword evidence="8" id="KW-0472">Membrane</keyword>
<dbReference type="OrthoDB" id="391137at2759"/>
<dbReference type="PANTHER" id="PTHR46009:SF1">
    <property type="entry name" value="VACUOLAR PROTEIN SORTING-ASSOCIATED PROTEIN VTA1 HOMOLOG"/>
    <property type="match status" value="1"/>
</dbReference>
<comment type="caution">
    <text evidence="12">The sequence shown here is derived from an EMBL/GenBank/DDBJ whole genome shotgun (WGS) entry which is preliminary data.</text>
</comment>
<feature type="domain" description="Vta1/callose synthase N-terminal" evidence="10">
    <location>
        <begin position="18"/>
        <end position="159"/>
    </location>
</feature>
<keyword evidence="13" id="KW-1185">Reference proteome</keyword>
<dbReference type="InterPro" id="IPR039431">
    <property type="entry name" value="Vta1/CALS_N"/>
</dbReference>
<dbReference type="GO" id="GO:0010008">
    <property type="term" value="C:endosome membrane"/>
    <property type="evidence" value="ECO:0007669"/>
    <property type="project" value="UniProtKB-SubCell"/>
</dbReference>
<feature type="compositionally biased region" description="Pro residues" evidence="9">
    <location>
        <begin position="274"/>
        <end position="289"/>
    </location>
</feature>
<dbReference type="Gene3D" id="1.25.40.270">
    <property type="entry name" value="Vacuolar protein sorting-associated protein vta1"/>
    <property type="match status" value="1"/>
</dbReference>
<dbReference type="GO" id="GO:0005771">
    <property type="term" value="C:multivesicular body"/>
    <property type="evidence" value="ECO:0007669"/>
    <property type="project" value="TreeGrafter"/>
</dbReference>
<evidence type="ECO:0000313" key="12">
    <source>
        <dbReference type="EMBL" id="POS81014.1"/>
    </source>
</evidence>
<dbReference type="Gene3D" id="1.20.5.420">
    <property type="entry name" value="Immunoglobulin FC, subunit C"/>
    <property type="match status" value="1"/>
</dbReference>
<dbReference type="GO" id="GO:0032511">
    <property type="term" value="P:late endosome to vacuole transport via multivesicular body sorting pathway"/>
    <property type="evidence" value="ECO:0007669"/>
    <property type="project" value="InterPro"/>
</dbReference>
<evidence type="ECO:0000256" key="4">
    <source>
        <dbReference type="ARBA" id="ARBA00022448"/>
    </source>
</evidence>
<dbReference type="InterPro" id="IPR044538">
    <property type="entry name" value="Vta1-like"/>
</dbReference>
<evidence type="ECO:0000259" key="10">
    <source>
        <dbReference type="Pfam" id="PF04652"/>
    </source>
</evidence>
<keyword evidence="4" id="KW-0813">Transport</keyword>
<accession>A0A2P5IET3</accession>
<organism evidence="12 13">
    <name type="scientific">Diaporthe helianthi</name>
    <dbReference type="NCBI Taxonomy" id="158607"/>
    <lineage>
        <taxon>Eukaryota</taxon>
        <taxon>Fungi</taxon>
        <taxon>Dikarya</taxon>
        <taxon>Ascomycota</taxon>
        <taxon>Pezizomycotina</taxon>
        <taxon>Sordariomycetes</taxon>
        <taxon>Sordariomycetidae</taxon>
        <taxon>Diaporthales</taxon>
        <taxon>Diaporthaceae</taxon>
        <taxon>Diaporthe</taxon>
    </lineage>
</organism>
<evidence type="ECO:0000256" key="3">
    <source>
        <dbReference type="ARBA" id="ARBA00007895"/>
    </source>
</evidence>
<dbReference type="EMBL" id="MAVT02000023">
    <property type="protein sequence ID" value="POS81014.1"/>
    <property type="molecule type" value="Genomic_DNA"/>
</dbReference>
<comment type="subcellular location">
    <subcellularLocation>
        <location evidence="2">Cytoplasm</location>
    </subcellularLocation>
    <subcellularLocation>
        <location evidence="1">Endosome membrane</location>
        <topology evidence="1">Peripheral membrane protein</topology>
    </subcellularLocation>
</comment>
<evidence type="ECO:0000256" key="5">
    <source>
        <dbReference type="ARBA" id="ARBA00022490"/>
    </source>
</evidence>
<keyword evidence="6" id="KW-0967">Endosome</keyword>
<keyword evidence="7" id="KW-0653">Protein transport</keyword>
<feature type="compositionally biased region" description="Basic and acidic residues" evidence="9">
    <location>
        <begin position="157"/>
        <end position="173"/>
    </location>
</feature>
<evidence type="ECO:0000256" key="9">
    <source>
        <dbReference type="SAM" id="MobiDB-lite"/>
    </source>
</evidence>
<protein>
    <recommendedName>
        <fullName evidence="14">Vacuolar protein sorting-associated protein VTA1</fullName>
    </recommendedName>
</protein>
<evidence type="ECO:0000256" key="1">
    <source>
        <dbReference type="ARBA" id="ARBA00004481"/>
    </source>
</evidence>
<evidence type="ECO:0000256" key="7">
    <source>
        <dbReference type="ARBA" id="ARBA00022927"/>
    </source>
</evidence>
<comment type="similarity">
    <text evidence="3">Belongs to the VTA1 family.</text>
</comment>
<dbReference type="InterPro" id="IPR023175">
    <property type="entry name" value="Vta1/CALS_N_sf"/>
</dbReference>
<reference evidence="12" key="1">
    <citation type="submission" date="2017-09" db="EMBL/GenBank/DDBJ databases">
        <title>Polyketide synthases of a Diaporthe helianthi virulent isolate.</title>
        <authorList>
            <person name="Baroncelli R."/>
        </authorList>
    </citation>
    <scope>NUCLEOTIDE SEQUENCE [LARGE SCALE GENOMIC DNA]</scope>
    <source>
        <strain evidence="12">7/96</strain>
    </source>
</reference>
<evidence type="ECO:0000256" key="2">
    <source>
        <dbReference type="ARBA" id="ARBA00004496"/>
    </source>
</evidence>
<dbReference type="Pfam" id="PF18097">
    <property type="entry name" value="Vta1_C"/>
    <property type="match status" value="1"/>
</dbReference>